<dbReference type="Pfam" id="PF04082">
    <property type="entry name" value="Fungal_trans"/>
    <property type="match status" value="1"/>
</dbReference>
<evidence type="ECO:0000313" key="6">
    <source>
        <dbReference type="Proteomes" id="UP001056012"/>
    </source>
</evidence>
<evidence type="ECO:0000259" key="4">
    <source>
        <dbReference type="SMART" id="SM00955"/>
    </source>
</evidence>
<dbReference type="GO" id="GO:0000175">
    <property type="term" value="F:3'-5'-RNA exonuclease activity"/>
    <property type="evidence" value="ECO:0007669"/>
    <property type="project" value="TreeGrafter"/>
</dbReference>
<proteinExistence type="predicted"/>
<dbReference type="InterPro" id="IPR056624">
    <property type="entry name" value="WH_CYT4"/>
</dbReference>
<dbReference type="GO" id="GO:0003723">
    <property type="term" value="F:RNA binding"/>
    <property type="evidence" value="ECO:0007669"/>
    <property type="project" value="InterPro"/>
</dbReference>
<dbReference type="CDD" id="cd12148">
    <property type="entry name" value="fungal_TF_MHR"/>
    <property type="match status" value="1"/>
</dbReference>
<feature type="domain" description="RNB" evidence="4">
    <location>
        <begin position="511"/>
        <end position="869"/>
    </location>
</feature>
<evidence type="ECO:0000256" key="2">
    <source>
        <dbReference type="SAM" id="MobiDB-lite"/>
    </source>
</evidence>
<dbReference type="PANTHER" id="PTHR23355:SF65">
    <property type="entry name" value="EXORIBONUCLEASE CYT-4, PUTATIVE (AFU_ORTHOLOGUE AFUA_7G01550)-RELATED"/>
    <property type="match status" value="1"/>
</dbReference>
<dbReference type="Pfam" id="PF00773">
    <property type="entry name" value="RNB"/>
    <property type="match status" value="1"/>
</dbReference>
<feature type="compositionally biased region" description="Polar residues" evidence="2">
    <location>
        <begin position="15"/>
        <end position="37"/>
    </location>
</feature>
<dbReference type="SMART" id="SM00955">
    <property type="entry name" value="RNB"/>
    <property type="match status" value="1"/>
</dbReference>
<dbReference type="GO" id="GO:0000932">
    <property type="term" value="C:P-body"/>
    <property type="evidence" value="ECO:0007669"/>
    <property type="project" value="TreeGrafter"/>
</dbReference>
<dbReference type="InterPro" id="IPR056625">
    <property type="entry name" value="SH3_CYT4"/>
</dbReference>
<dbReference type="InterPro" id="IPR001900">
    <property type="entry name" value="RNase_II/R"/>
</dbReference>
<organism evidence="5 6">
    <name type="scientific">Curvularia clavata</name>
    <dbReference type="NCBI Taxonomy" id="95742"/>
    <lineage>
        <taxon>Eukaryota</taxon>
        <taxon>Fungi</taxon>
        <taxon>Dikarya</taxon>
        <taxon>Ascomycota</taxon>
        <taxon>Pezizomycotina</taxon>
        <taxon>Dothideomycetes</taxon>
        <taxon>Pleosporomycetidae</taxon>
        <taxon>Pleosporales</taxon>
        <taxon>Pleosporineae</taxon>
        <taxon>Pleosporaceae</taxon>
        <taxon>Curvularia</taxon>
    </lineage>
</organism>
<dbReference type="Pfam" id="PF23214">
    <property type="entry name" value="SH3_CYT4"/>
    <property type="match status" value="1"/>
</dbReference>
<dbReference type="InterPro" id="IPR007219">
    <property type="entry name" value="XnlR_reg_dom"/>
</dbReference>
<dbReference type="PANTHER" id="PTHR23355">
    <property type="entry name" value="RIBONUCLEASE"/>
    <property type="match status" value="1"/>
</dbReference>
<dbReference type="Pfam" id="PF25522">
    <property type="entry name" value="OB_cyt-4"/>
    <property type="match status" value="1"/>
</dbReference>
<dbReference type="OrthoDB" id="2285229at2759"/>
<dbReference type="EMBL" id="CP089275">
    <property type="protein sequence ID" value="USP76229.1"/>
    <property type="molecule type" value="Genomic_DNA"/>
</dbReference>
<keyword evidence="1" id="KW-0539">Nucleus</keyword>
<dbReference type="Pfam" id="PF23216">
    <property type="entry name" value="WHD_CYT4"/>
    <property type="match status" value="1"/>
</dbReference>
<dbReference type="InterPro" id="IPR050180">
    <property type="entry name" value="RNR_Ribonuclease"/>
</dbReference>
<dbReference type="GO" id="GO:0008270">
    <property type="term" value="F:zinc ion binding"/>
    <property type="evidence" value="ECO:0007669"/>
    <property type="project" value="InterPro"/>
</dbReference>
<name>A0A9Q8Z580_CURCL</name>
<evidence type="ECO:0000313" key="5">
    <source>
        <dbReference type="EMBL" id="USP76229.1"/>
    </source>
</evidence>
<feature type="region of interest" description="Disordered" evidence="2">
    <location>
        <begin position="87"/>
        <end position="106"/>
    </location>
</feature>
<feature type="region of interest" description="Disordered" evidence="2">
    <location>
        <begin position="10"/>
        <end position="41"/>
    </location>
</feature>
<sequence length="1645" mass="183802">MPPQVYVALPISTGKPLSNPEQRSQLSPTPENSSQTFDPILVPRPQNTAIRDHLAKWQDLYGAPTEETLTAFQNYYDRDNFQNALSKLSSSNKSDEDVTASERNALEEDENDDLITIGLFLRPGDVVELSQPGREPVLAVFVQQLDNDSQFFSVNGRWTHLTLRKISFAIQGCIDPALVQPLVPFLPTDPTKANPKGELHVPRDLASPVIAALEEMTGEAERIYRMNAPILDTAYTVLADGKRTRMMTLTQIAKKLLAPNDPAWKPSSAALLAVRKALNHNEYRFRSDSRSHRLTNVFAIRPKTDVQIVETVHEWIREYREYLALTVDKPRNTVQPSTKGAIYIQEFLEKARRLIKTSRKHRAPEYGGVGPSTAPKEAQSANKIKWGESFTSSDQQIINFLQAWALTDQFSGMAGLHAACVGLISATECYKPGLVRDEGTTDESLNNIRRATGLLFLQEIGVISPHENRALYDEQLMLPTVRLSRNLELLNTKAELTRRNPDFRDSMASLRRDWGSTTVYCIDDVGAKEIDDGISIERVKNSDNEFWIHVHVANPTAFFDKSHTLSGLAAHSTETVYTPERSYPMLPTWATQGHFSLDRDRPAMTFSSRINNAGSVLETKIQHSIIRNIVSITPSELATILGDNSVPSRKHFIVGGKVPKGEERSPPKLSPSQMEELRDLYTAAQALWEVRKAAGGIRFSPNNLSVQVYESPTESGLTWQAPSIGRARFIHTDPIIEFTNITPKELMPANIGPRNIVEEMMMLAGQTAAQWCAQRNIPVMYRGTVDPPSHEELSAVELRRLVDAHYEKHGKTPEHLATRFIRALGRAIAHSSPLAHKIIGVPGYVKVTSPLRRFSDMIAHWQIEAAVRYEAQTGKQFNAANGIASSRVLPFSPQQLQESIVTLTPRERIITTAKRDSTLFWASLAFLRAFKYKEAPLPDVFRFQVRQVREGRDSLGYLGEYGFVATMLQYEDVRDGDEWEVCDRTKPCSACCVRGLPRECHFVAEDGNYAPIQQSYELRRLRAENLQLKQRFHALGIPIHDDQPDPAIPLDSNPGSRFGPAWKRRASKHTGFQEPGWQDSIYFGTPGLATFAAVSIKSSETLTHIIPRSIDIFTPEVAPAYAFATIFSASSDECIPQLLSCLPTKSDIQDYLDAFGHRVSIDMGVEVSREQVERFLSDARGNSQSCPSMLALLFAILALGAQQSVWNKNTGYDTAKKEAEAQKGNVYTMQALRLDSFLHKPSLTAIQTLILTGKYLSDTGRFLDAFALFGTTIRLAHSIGLHCHPESLKLPPPTQIEVVTRQKIWWHMLRIDEEYAMMFGRPLGISSIGTCCLPQELTTDMNILRFREFMVRFTVLARQILGCGRLMDARIDEFTDAMRALLDTVPETLQFDEARKGEGNAASQELWSLRVMAAVYHCKAHTYLILLNRQRTRDEIPLDSHISRKASFPQTLNRSSPSNSPPTPSTQPCLRGCAVVLNSSQSILSIFSFFHQTSPSILIDWSLTQQAFNSSMLLLFDAIEHHSITPGAFLAEQSLKIFCALESNTAHKLAHYAVAKISRCLHTLHAIVAQSPHRRHEQQLPYCTDLEGIRQNGTMAHDLAGVESVMGNTGMQLLGDCGLQVEAQEAFAPISWGAPGLAGELEKRG</sequence>
<evidence type="ECO:0000259" key="3">
    <source>
        <dbReference type="SMART" id="SM00906"/>
    </source>
</evidence>
<accession>A0A9Q8Z580</accession>
<dbReference type="GO" id="GO:0006351">
    <property type="term" value="P:DNA-templated transcription"/>
    <property type="evidence" value="ECO:0007669"/>
    <property type="project" value="InterPro"/>
</dbReference>
<keyword evidence="6" id="KW-1185">Reference proteome</keyword>
<dbReference type="VEuPathDB" id="FungiDB:yc1106_03503"/>
<gene>
    <name evidence="5" type="ORF">yc1106_03503</name>
</gene>
<dbReference type="GO" id="GO:0003677">
    <property type="term" value="F:DNA binding"/>
    <property type="evidence" value="ECO:0007669"/>
    <property type="project" value="InterPro"/>
</dbReference>
<dbReference type="SUPFAM" id="SSF50249">
    <property type="entry name" value="Nucleic acid-binding proteins"/>
    <property type="match status" value="1"/>
</dbReference>
<reference evidence="5" key="1">
    <citation type="submission" date="2021-12" db="EMBL/GenBank/DDBJ databases">
        <title>Curvularia clavata genome.</title>
        <authorList>
            <person name="Cao Y."/>
        </authorList>
    </citation>
    <scope>NUCLEOTIDE SEQUENCE</scope>
    <source>
        <strain evidence="5">Yc1106</strain>
    </source>
</reference>
<dbReference type="GO" id="GO:0006402">
    <property type="term" value="P:mRNA catabolic process"/>
    <property type="evidence" value="ECO:0007669"/>
    <property type="project" value="TreeGrafter"/>
</dbReference>
<dbReference type="InterPro" id="IPR012340">
    <property type="entry name" value="NA-bd_OB-fold"/>
</dbReference>
<dbReference type="Proteomes" id="UP001056012">
    <property type="component" value="Chromosome 2"/>
</dbReference>
<evidence type="ECO:0000256" key="1">
    <source>
        <dbReference type="ARBA" id="ARBA00023242"/>
    </source>
</evidence>
<protein>
    <submittedName>
        <fullName evidence="5">Mitochondrial protein cyt-4</fullName>
    </submittedName>
</protein>
<dbReference type="InterPro" id="IPR057912">
    <property type="entry name" value="OB_CYT4_C"/>
</dbReference>
<feature type="domain" description="Xylanolytic transcriptional activator regulatory" evidence="3">
    <location>
        <begin position="1265"/>
        <end position="1340"/>
    </location>
</feature>
<dbReference type="SMART" id="SM00906">
    <property type="entry name" value="Fungal_trans"/>
    <property type="match status" value="1"/>
</dbReference>